<dbReference type="AlphaFoldDB" id="A0AAV2QRD8"/>
<keyword evidence="1" id="KW-0547">Nucleotide-binding</keyword>
<dbReference type="EMBL" id="CAXKWB010010548">
    <property type="protein sequence ID" value="CAL4098420.1"/>
    <property type="molecule type" value="Genomic_DNA"/>
</dbReference>
<feature type="non-terminal residue" evidence="2">
    <location>
        <position position="1"/>
    </location>
</feature>
<comment type="caution">
    <text evidence="2">The sequence shown here is derived from an EMBL/GenBank/DDBJ whole genome shotgun (WGS) entry which is preliminary data.</text>
</comment>
<dbReference type="InterPro" id="IPR011009">
    <property type="entry name" value="Kinase-like_dom_sf"/>
</dbReference>
<feature type="binding site" evidence="1">
    <location>
        <position position="54"/>
    </location>
    <ligand>
        <name>ATP</name>
        <dbReference type="ChEBI" id="CHEBI:30616"/>
    </ligand>
</feature>
<dbReference type="SUPFAM" id="SSF56112">
    <property type="entry name" value="Protein kinase-like (PK-like)"/>
    <property type="match status" value="1"/>
</dbReference>
<keyword evidence="3" id="KW-1185">Reference proteome</keyword>
<evidence type="ECO:0000313" key="2">
    <source>
        <dbReference type="EMBL" id="CAL4098420.1"/>
    </source>
</evidence>
<dbReference type="PROSITE" id="PS00107">
    <property type="entry name" value="PROTEIN_KINASE_ATP"/>
    <property type="match status" value="1"/>
</dbReference>
<dbReference type="GO" id="GO:0005524">
    <property type="term" value="F:ATP binding"/>
    <property type="evidence" value="ECO:0007669"/>
    <property type="project" value="UniProtKB-UniRule"/>
</dbReference>
<evidence type="ECO:0000256" key="1">
    <source>
        <dbReference type="PROSITE-ProRule" id="PRU10141"/>
    </source>
</evidence>
<keyword evidence="1" id="KW-0067">ATP-binding</keyword>
<dbReference type="Proteomes" id="UP001497623">
    <property type="component" value="Unassembled WGS sequence"/>
</dbReference>
<sequence>DHPLPDPLDIYHLCPSEARSVQTHIIKVLGEGHFGQCHLVLWNGHQFSGPAVVKVFTAEISERMVRKEAAMLHQANGAAGVPRLLAMSCNPPILIETYVRGRRL</sequence>
<protein>
    <submittedName>
        <fullName evidence="2">Uncharacterized protein</fullName>
    </submittedName>
</protein>
<dbReference type="InterPro" id="IPR017441">
    <property type="entry name" value="Protein_kinase_ATP_BS"/>
</dbReference>
<gene>
    <name evidence="2" type="ORF">MNOR_LOCUS16224</name>
</gene>
<name>A0AAV2QRD8_MEGNR</name>
<reference evidence="2 3" key="1">
    <citation type="submission" date="2024-05" db="EMBL/GenBank/DDBJ databases">
        <authorList>
            <person name="Wallberg A."/>
        </authorList>
    </citation>
    <scope>NUCLEOTIDE SEQUENCE [LARGE SCALE GENOMIC DNA]</scope>
</reference>
<proteinExistence type="predicted"/>
<accession>A0AAV2QRD8</accession>
<organism evidence="2 3">
    <name type="scientific">Meganyctiphanes norvegica</name>
    <name type="common">Northern krill</name>
    <name type="synonym">Thysanopoda norvegica</name>
    <dbReference type="NCBI Taxonomy" id="48144"/>
    <lineage>
        <taxon>Eukaryota</taxon>
        <taxon>Metazoa</taxon>
        <taxon>Ecdysozoa</taxon>
        <taxon>Arthropoda</taxon>
        <taxon>Crustacea</taxon>
        <taxon>Multicrustacea</taxon>
        <taxon>Malacostraca</taxon>
        <taxon>Eumalacostraca</taxon>
        <taxon>Eucarida</taxon>
        <taxon>Euphausiacea</taxon>
        <taxon>Euphausiidae</taxon>
        <taxon>Meganyctiphanes</taxon>
    </lineage>
</organism>
<evidence type="ECO:0000313" key="3">
    <source>
        <dbReference type="Proteomes" id="UP001497623"/>
    </source>
</evidence>
<feature type="non-terminal residue" evidence="2">
    <location>
        <position position="104"/>
    </location>
</feature>